<dbReference type="PANTHER" id="PTHR10786:SF0">
    <property type="entry name" value="CHOLECYSTOKININ"/>
    <property type="match status" value="1"/>
</dbReference>
<name>A0A3B3QQW3_9TELE</name>
<dbReference type="SMART" id="SM00029">
    <property type="entry name" value="GASTRIN"/>
    <property type="match status" value="1"/>
</dbReference>
<protein>
    <submittedName>
        <fullName evidence="10">Cholecystokinin a</fullName>
    </submittedName>
</protein>
<reference evidence="10" key="1">
    <citation type="submission" date="2025-08" db="UniProtKB">
        <authorList>
            <consortium name="Ensembl"/>
        </authorList>
    </citation>
    <scope>IDENTIFICATION</scope>
</reference>
<evidence type="ECO:0000256" key="7">
    <source>
        <dbReference type="RuleBase" id="RU004362"/>
    </source>
</evidence>
<keyword evidence="5" id="KW-0165">Cleavage on pair of basic residues</keyword>
<evidence type="ECO:0000313" key="10">
    <source>
        <dbReference type="Ensembl" id="ENSPKIP00000008249.1"/>
    </source>
</evidence>
<accession>A0A3B3QQW3</accession>
<dbReference type="InterPro" id="IPR013152">
    <property type="entry name" value="Gastrin/cholecystokinin_CS"/>
</dbReference>
<keyword evidence="11" id="KW-1185">Reference proteome</keyword>
<dbReference type="GO" id="GO:0005184">
    <property type="term" value="F:neuropeptide hormone activity"/>
    <property type="evidence" value="ECO:0007669"/>
    <property type="project" value="InterPro"/>
</dbReference>
<keyword evidence="4" id="KW-0765">Sulfation</keyword>
<proteinExistence type="inferred from homology"/>
<dbReference type="InterPro" id="IPR015499">
    <property type="entry name" value="CCK-like"/>
</dbReference>
<evidence type="ECO:0000256" key="8">
    <source>
        <dbReference type="SAM" id="MobiDB-lite"/>
    </source>
</evidence>
<dbReference type="Ensembl" id="ENSPKIT00000032323.1">
    <property type="protein sequence ID" value="ENSPKIP00000008249.1"/>
    <property type="gene ID" value="ENSPKIG00000023820.1"/>
</dbReference>
<dbReference type="Proteomes" id="UP000261540">
    <property type="component" value="Unplaced"/>
</dbReference>
<dbReference type="InterPro" id="IPR001651">
    <property type="entry name" value="Gastrin/CCK"/>
</dbReference>
<dbReference type="GO" id="GO:0005615">
    <property type="term" value="C:extracellular space"/>
    <property type="evidence" value="ECO:0007669"/>
    <property type="project" value="TreeGrafter"/>
</dbReference>
<evidence type="ECO:0000256" key="6">
    <source>
        <dbReference type="ARBA" id="ARBA00022815"/>
    </source>
</evidence>
<dbReference type="GeneTree" id="ENSGT00390000003571"/>
<dbReference type="PANTHER" id="PTHR10786">
    <property type="entry name" value="CHOLECYSTOKININ"/>
    <property type="match status" value="1"/>
</dbReference>
<keyword evidence="3" id="KW-0964">Secreted</keyword>
<dbReference type="GO" id="GO:0007586">
    <property type="term" value="P:digestion"/>
    <property type="evidence" value="ECO:0007669"/>
    <property type="project" value="InterPro"/>
</dbReference>
<dbReference type="Pfam" id="PF00918">
    <property type="entry name" value="Gastrin"/>
    <property type="match status" value="1"/>
</dbReference>
<dbReference type="STRING" id="1676925.ENSPKIP00000008249"/>
<evidence type="ECO:0000256" key="1">
    <source>
        <dbReference type="ARBA" id="ARBA00004613"/>
    </source>
</evidence>
<comment type="subcellular location">
    <subcellularLocation>
        <location evidence="1 7">Secreted</location>
    </subcellularLocation>
</comment>
<evidence type="ECO:0000256" key="5">
    <source>
        <dbReference type="ARBA" id="ARBA00022685"/>
    </source>
</evidence>
<organism evidence="10 11">
    <name type="scientific">Paramormyrops kingsleyae</name>
    <dbReference type="NCBI Taxonomy" id="1676925"/>
    <lineage>
        <taxon>Eukaryota</taxon>
        <taxon>Metazoa</taxon>
        <taxon>Chordata</taxon>
        <taxon>Craniata</taxon>
        <taxon>Vertebrata</taxon>
        <taxon>Euteleostomi</taxon>
        <taxon>Actinopterygii</taxon>
        <taxon>Neopterygii</taxon>
        <taxon>Teleostei</taxon>
        <taxon>Osteoglossocephala</taxon>
        <taxon>Osteoglossomorpha</taxon>
        <taxon>Osteoglossiformes</taxon>
        <taxon>Mormyridae</taxon>
        <taxon>Paramormyrops</taxon>
    </lineage>
</organism>
<evidence type="ECO:0000256" key="3">
    <source>
        <dbReference type="ARBA" id="ARBA00022525"/>
    </source>
</evidence>
<dbReference type="GO" id="GO:0030424">
    <property type="term" value="C:axon"/>
    <property type="evidence" value="ECO:0007669"/>
    <property type="project" value="TreeGrafter"/>
</dbReference>
<sequence>MTDPPLSLSLSLSPHPSPETMNSGFCMCVLLAALSSSCLGRPHYTPSLDENRPATAQRDTGLPDHPRQARSVSLTGQKQLVQQELAVEPGTSLNELLSRLISRKGTIRRNSTMNSRATGNHRIKDYQGWMDFGRRSAEEYEYTS</sequence>
<feature type="region of interest" description="Disordered" evidence="8">
    <location>
        <begin position="45"/>
        <end position="69"/>
    </location>
</feature>
<keyword evidence="6" id="KW-0027">Amidation</keyword>
<dbReference type="AlphaFoldDB" id="A0A3B3QQW3"/>
<dbReference type="PROSITE" id="PS00259">
    <property type="entry name" value="GASTRIN"/>
    <property type="match status" value="1"/>
</dbReference>
<evidence type="ECO:0000259" key="9">
    <source>
        <dbReference type="Pfam" id="PF00918"/>
    </source>
</evidence>
<evidence type="ECO:0000313" key="11">
    <source>
        <dbReference type="Proteomes" id="UP000261540"/>
    </source>
</evidence>
<evidence type="ECO:0000256" key="4">
    <source>
        <dbReference type="ARBA" id="ARBA00022641"/>
    </source>
</evidence>
<comment type="similarity">
    <text evidence="2 7">Belongs to the gastrin/cholecystokinin family.</text>
</comment>
<reference evidence="10" key="2">
    <citation type="submission" date="2025-09" db="UniProtKB">
        <authorList>
            <consortium name="Ensembl"/>
        </authorList>
    </citation>
    <scope>IDENTIFICATION</scope>
</reference>
<evidence type="ECO:0000256" key="2">
    <source>
        <dbReference type="ARBA" id="ARBA00006273"/>
    </source>
</evidence>
<feature type="domain" description="Gastrin/cholecystokinin peptide hormone" evidence="9">
    <location>
        <begin position="23"/>
        <end position="144"/>
    </location>
</feature>